<feature type="compositionally biased region" description="Low complexity" evidence="1">
    <location>
        <begin position="135"/>
        <end position="145"/>
    </location>
</feature>
<feature type="compositionally biased region" description="Basic and acidic residues" evidence="1">
    <location>
        <begin position="209"/>
        <end position="221"/>
    </location>
</feature>
<dbReference type="EMBL" id="MKKU01000037">
    <property type="protein sequence ID" value="RNF26556.1"/>
    <property type="molecule type" value="Genomic_DNA"/>
</dbReference>
<feature type="compositionally biased region" description="Polar residues" evidence="1">
    <location>
        <begin position="185"/>
        <end position="195"/>
    </location>
</feature>
<evidence type="ECO:0000313" key="2">
    <source>
        <dbReference type="EMBL" id="RNF26556.1"/>
    </source>
</evidence>
<sequence>MSTPQLLERARGTSLLLASEAHLPQEEVSAAFEAIRATEAGYEVLYTVTVGDNRDRQRVLLCHDANEAKKVQDSLDDARFDVYALRRQGDPARFEPRRSGPSLVPSAAVVRREYRVVTREEAASRVEGGGGGGAQASPQMAAASPKGTAGLTGREEEATTAKPAAAALDTGAVETKPPKPEPLRESQQPNATSSEKLLKKTLSGGKRTRAAEGTKKEAEAKPKKRRVTSRKSGSGEETQSLRELARASAKKRKITAGF</sequence>
<proteinExistence type="predicted"/>
<dbReference type="Proteomes" id="UP000284403">
    <property type="component" value="Unassembled WGS sequence"/>
</dbReference>
<evidence type="ECO:0000313" key="3">
    <source>
        <dbReference type="Proteomes" id="UP000284403"/>
    </source>
</evidence>
<evidence type="ECO:0000256" key="1">
    <source>
        <dbReference type="SAM" id="MobiDB-lite"/>
    </source>
</evidence>
<dbReference type="GeneID" id="40314770"/>
<feature type="compositionally biased region" description="Basic residues" evidence="1">
    <location>
        <begin position="248"/>
        <end position="258"/>
    </location>
</feature>
<comment type="caution">
    <text evidence="2">The sequence shown here is derived from an EMBL/GenBank/DDBJ whole genome shotgun (WGS) entry which is preliminary data.</text>
</comment>
<feature type="compositionally biased region" description="Low complexity" evidence="1">
    <location>
        <begin position="160"/>
        <end position="172"/>
    </location>
</feature>
<accession>A0A422Q9B8</accession>
<dbReference type="AlphaFoldDB" id="A0A422Q9B8"/>
<feature type="region of interest" description="Disordered" evidence="1">
    <location>
        <begin position="120"/>
        <end position="258"/>
    </location>
</feature>
<dbReference type="RefSeq" id="XP_029231762.1">
    <property type="nucleotide sequence ID" value="XM_029368097.1"/>
</dbReference>
<reference evidence="2 3" key="1">
    <citation type="journal article" date="2018" name="BMC Genomics">
        <title>Genomic comparison of Trypanosoma conorhini and Trypanosoma rangeli to Trypanosoma cruzi strains of high and low virulence.</title>
        <authorList>
            <person name="Bradwell K.R."/>
            <person name="Koparde V.N."/>
            <person name="Matveyev A.V."/>
            <person name="Serrano M.G."/>
            <person name="Alves J.M."/>
            <person name="Parikh H."/>
            <person name="Huang B."/>
            <person name="Lee V."/>
            <person name="Espinosa-Alvarez O."/>
            <person name="Ortiz P.A."/>
            <person name="Costa-Martins A.G."/>
            <person name="Teixeira M.M."/>
            <person name="Buck G.A."/>
        </authorList>
    </citation>
    <scope>NUCLEOTIDE SEQUENCE [LARGE SCALE GENOMIC DNA]</scope>
    <source>
        <strain evidence="2 3">025E</strain>
    </source>
</reference>
<gene>
    <name evidence="2" type="ORF">Tco025E_01159</name>
</gene>
<name>A0A422Q9B8_9TRYP</name>
<keyword evidence="3" id="KW-1185">Reference proteome</keyword>
<organism evidence="2 3">
    <name type="scientific">Trypanosoma conorhini</name>
    <dbReference type="NCBI Taxonomy" id="83891"/>
    <lineage>
        <taxon>Eukaryota</taxon>
        <taxon>Discoba</taxon>
        <taxon>Euglenozoa</taxon>
        <taxon>Kinetoplastea</taxon>
        <taxon>Metakinetoplastina</taxon>
        <taxon>Trypanosomatida</taxon>
        <taxon>Trypanosomatidae</taxon>
        <taxon>Trypanosoma</taxon>
    </lineage>
</organism>
<protein>
    <submittedName>
        <fullName evidence="2">Uncharacterized protein</fullName>
    </submittedName>
</protein>